<dbReference type="EMBL" id="BJNZ01000018">
    <property type="protein sequence ID" value="GED10746.1"/>
    <property type="molecule type" value="Genomic_DNA"/>
</dbReference>
<protein>
    <submittedName>
        <fullName evidence="2">FAD-dependent oxidoreductase</fullName>
    </submittedName>
</protein>
<dbReference type="Proteomes" id="UP000316659">
    <property type="component" value="Unassembled WGS sequence"/>
</dbReference>
<dbReference type="RefSeq" id="WP_141390187.1">
    <property type="nucleotide sequence ID" value="NZ_BJNZ01000018.1"/>
</dbReference>
<reference evidence="2 3" key="1">
    <citation type="submission" date="2019-06" db="EMBL/GenBank/DDBJ databases">
        <title>Whole genome shotgun sequence of Cellulosimicrobium cellulans NBRC 15516.</title>
        <authorList>
            <person name="Hosoyama A."/>
            <person name="Uohara A."/>
            <person name="Ohji S."/>
            <person name="Ichikawa N."/>
        </authorList>
    </citation>
    <scope>NUCLEOTIDE SEQUENCE [LARGE SCALE GENOMIC DNA]</scope>
    <source>
        <strain evidence="2 3">NBRC 15516</strain>
    </source>
</reference>
<organism evidence="2 3">
    <name type="scientific">Cellulosimicrobium cellulans</name>
    <name type="common">Arthrobacter luteus</name>
    <dbReference type="NCBI Taxonomy" id="1710"/>
    <lineage>
        <taxon>Bacteria</taxon>
        <taxon>Bacillati</taxon>
        <taxon>Actinomycetota</taxon>
        <taxon>Actinomycetes</taxon>
        <taxon>Micrococcales</taxon>
        <taxon>Promicromonosporaceae</taxon>
        <taxon>Cellulosimicrobium</taxon>
    </lineage>
</organism>
<dbReference type="PRINTS" id="PR00411">
    <property type="entry name" value="PNDRDTASEI"/>
</dbReference>
<dbReference type="PANTHER" id="PTHR43106:SF1">
    <property type="entry name" value="DEHYDROGENASE-RELATED"/>
    <property type="match status" value="1"/>
</dbReference>
<name>A0A4Y4E083_CELCE</name>
<dbReference type="AlphaFoldDB" id="A0A4Y4E083"/>
<evidence type="ECO:0000313" key="3">
    <source>
        <dbReference type="Proteomes" id="UP000316659"/>
    </source>
</evidence>
<comment type="caution">
    <text evidence="2">The sequence shown here is derived from an EMBL/GenBank/DDBJ whole genome shotgun (WGS) entry which is preliminary data.</text>
</comment>
<evidence type="ECO:0000313" key="2">
    <source>
        <dbReference type="EMBL" id="GED10746.1"/>
    </source>
</evidence>
<dbReference type="SUPFAM" id="SSF51905">
    <property type="entry name" value="FAD/NAD(P)-binding domain"/>
    <property type="match status" value="1"/>
</dbReference>
<gene>
    <name evidence="2" type="ORF">CCE02nite_27450</name>
</gene>
<accession>A0A4Y4E083</accession>
<dbReference type="InterPro" id="IPR006076">
    <property type="entry name" value="FAD-dep_OxRdtase"/>
</dbReference>
<sequence length="486" mass="51022">MSEPEVIDAVVIGGGPSGMFAAWLLATQGASVALLESGRDMRASLCSKVAARMGGRSVRDAEKFRLQCHRCDCLTGLGGAAFHFDTNLGYLSGLSRSKIEVDSSGRRQTYSGLERALGGFDRASAAVAEVYRLMRRFGAQSVERATTEAVVGARGAAGEAPRGFDLADDATSIGITVDESMVMIDALFAEALAAGLDLRLGTTAQTVRRSPDGSWHVRTPSGLLRARNVIVGAGKLAVGWLQAVLDENGIEHRPSRRVDLGVRIEAPAEVLAPLTASCQNPKFTFVNEQGEPVRTFCVCERGRIMQYSFADTVLLDGQHCITTPTSRTNFGVITTVTVPDDVDGTQYAVDYARAVTTAGQGLPVAQSLLGLLGRPGAEDFSGTSLVRATWGDLAAVLGPQRVADIARMVDLLEDIAPGLLGPSSVVAAPVVERLYPALELSGDMQSSVPGLYFVGDSSSKIIGVTYGAATGLAAARSVLDRTGGAR</sequence>
<evidence type="ECO:0000259" key="1">
    <source>
        <dbReference type="Pfam" id="PF01266"/>
    </source>
</evidence>
<dbReference type="Gene3D" id="3.50.50.60">
    <property type="entry name" value="FAD/NAD(P)-binding domain"/>
    <property type="match status" value="2"/>
</dbReference>
<dbReference type="Pfam" id="PF01266">
    <property type="entry name" value="DAO"/>
    <property type="match status" value="1"/>
</dbReference>
<dbReference type="PANTHER" id="PTHR43106">
    <property type="entry name" value="DEHYDROGENASE-RELATED"/>
    <property type="match status" value="1"/>
</dbReference>
<dbReference type="InterPro" id="IPR036188">
    <property type="entry name" value="FAD/NAD-bd_sf"/>
</dbReference>
<proteinExistence type="predicted"/>
<feature type="domain" description="FAD dependent oxidoreductase" evidence="1">
    <location>
        <begin position="8"/>
        <end position="237"/>
    </location>
</feature>